<dbReference type="InterPro" id="IPR013320">
    <property type="entry name" value="ConA-like_dom_sf"/>
</dbReference>
<comment type="similarity">
    <text evidence="2">Belongs to the glycosyl hydrolase 7 (cellulase C) family.</text>
</comment>
<dbReference type="InterPro" id="IPR000254">
    <property type="entry name" value="CBD"/>
</dbReference>
<dbReference type="PANTHER" id="PTHR33753">
    <property type="entry name" value="1,4-BETA-D-GLUCAN CELLOBIOHYDROLASE B"/>
    <property type="match status" value="1"/>
</dbReference>
<evidence type="ECO:0000256" key="12">
    <source>
        <dbReference type="SAM" id="MobiDB-lite"/>
    </source>
</evidence>
<dbReference type="Pfam" id="PF00734">
    <property type="entry name" value="CBM_1"/>
    <property type="match status" value="1"/>
</dbReference>
<comment type="catalytic activity">
    <reaction evidence="1">
        <text>Hydrolysis of (1-&gt;4)-beta-D-glucosidic linkages in cellulose and cellotetraose, releasing cellobiose from the non-reducing ends of the chains.</text>
        <dbReference type="EC" id="3.2.1.91"/>
    </reaction>
</comment>
<keyword evidence="15" id="KW-1185">Reference proteome</keyword>
<feature type="domain" description="CBM1" evidence="13">
    <location>
        <begin position="239"/>
        <end position="268"/>
    </location>
</feature>
<dbReference type="Pfam" id="PF00840">
    <property type="entry name" value="Glyco_hydro_7"/>
    <property type="match status" value="1"/>
</dbReference>
<dbReference type="STRING" id="1051891.A0A0C3LYE0"/>
<evidence type="ECO:0000313" key="15">
    <source>
        <dbReference type="Proteomes" id="UP000054248"/>
    </source>
</evidence>
<evidence type="ECO:0000256" key="5">
    <source>
        <dbReference type="ARBA" id="ARBA00022801"/>
    </source>
</evidence>
<keyword evidence="8" id="KW-0325">Glycoprotein</keyword>
<dbReference type="GO" id="GO:0016162">
    <property type="term" value="F:cellulose 1,4-beta-cellobiosidase activity"/>
    <property type="evidence" value="ECO:0007669"/>
    <property type="project" value="UniProtKB-EC"/>
</dbReference>
<organism evidence="14 15">
    <name type="scientific">Tulasnella calospora MUT 4182</name>
    <dbReference type="NCBI Taxonomy" id="1051891"/>
    <lineage>
        <taxon>Eukaryota</taxon>
        <taxon>Fungi</taxon>
        <taxon>Dikarya</taxon>
        <taxon>Basidiomycota</taxon>
        <taxon>Agaricomycotina</taxon>
        <taxon>Agaricomycetes</taxon>
        <taxon>Cantharellales</taxon>
        <taxon>Tulasnellaceae</taxon>
        <taxon>Tulasnella</taxon>
    </lineage>
</organism>
<evidence type="ECO:0000313" key="14">
    <source>
        <dbReference type="EMBL" id="KIO26457.1"/>
    </source>
</evidence>
<dbReference type="GO" id="GO:0005576">
    <property type="term" value="C:extracellular region"/>
    <property type="evidence" value="ECO:0007669"/>
    <property type="project" value="InterPro"/>
</dbReference>
<feature type="region of interest" description="Disordered" evidence="12">
    <location>
        <begin position="203"/>
        <end position="239"/>
    </location>
</feature>
<keyword evidence="6" id="KW-0136">Cellulose degradation</keyword>
<keyword evidence="7" id="KW-1015">Disulfide bond</keyword>
<keyword evidence="11" id="KW-0624">Polysaccharide degradation</keyword>
<evidence type="ECO:0000256" key="9">
    <source>
        <dbReference type="ARBA" id="ARBA00023277"/>
    </source>
</evidence>
<evidence type="ECO:0000256" key="1">
    <source>
        <dbReference type="ARBA" id="ARBA00001641"/>
    </source>
</evidence>
<evidence type="ECO:0000259" key="13">
    <source>
        <dbReference type="SMART" id="SM00236"/>
    </source>
</evidence>
<dbReference type="GO" id="GO:0030245">
    <property type="term" value="P:cellulose catabolic process"/>
    <property type="evidence" value="ECO:0007669"/>
    <property type="project" value="UniProtKB-KW"/>
</dbReference>
<dbReference type="HOGENOM" id="CLU_020817_2_0_1"/>
<evidence type="ECO:0000256" key="7">
    <source>
        <dbReference type="ARBA" id="ARBA00023157"/>
    </source>
</evidence>
<dbReference type="PANTHER" id="PTHR33753:SF2">
    <property type="entry name" value="GLYCOSIDE HYDROLASE FAMILY 7 PROTEIN"/>
    <property type="match status" value="1"/>
</dbReference>
<sequence length="268" mass="28632">MEIWEANSISAAYTPHPCDVTGPCKCAGDECGSPSQYSGVCGPDGCDLNSYRQGDHDFYGPGKVVDTTKEFTVVTQFITDNGTATGNLSEIRRFYVQNGVVIQNSVSKIAGIPAVDSIAQAYCDAQKSVFGDTTSFQNHGGLTAMGESLARSDVLFLSDGCFRGTCPITSGAPPRVEVSVSNVFVIYPNIRVSDIGSNDSFIPSSSTTTVKSSNTTTTSTATSKSSTATSTTKKQQLDHDYHDCSRGPTNCESPYTCVYQNPWYPQCM</sequence>
<dbReference type="SMART" id="SM00236">
    <property type="entry name" value="fCBD"/>
    <property type="match status" value="1"/>
</dbReference>
<feature type="compositionally biased region" description="Low complexity" evidence="12">
    <location>
        <begin position="204"/>
        <end position="234"/>
    </location>
</feature>
<evidence type="ECO:0000256" key="3">
    <source>
        <dbReference type="ARBA" id="ARBA00012561"/>
    </source>
</evidence>
<evidence type="ECO:0000256" key="2">
    <source>
        <dbReference type="ARBA" id="ARBA00006044"/>
    </source>
</evidence>
<dbReference type="SUPFAM" id="SSF49899">
    <property type="entry name" value="Concanavalin A-like lectins/glucanases"/>
    <property type="match status" value="1"/>
</dbReference>
<keyword evidence="9" id="KW-0119">Carbohydrate metabolism</keyword>
<evidence type="ECO:0000256" key="10">
    <source>
        <dbReference type="ARBA" id="ARBA00023295"/>
    </source>
</evidence>
<dbReference type="EC" id="3.2.1.91" evidence="3"/>
<evidence type="ECO:0000256" key="11">
    <source>
        <dbReference type="ARBA" id="ARBA00023326"/>
    </source>
</evidence>
<accession>A0A0C3LYE0</accession>
<dbReference type="InterPro" id="IPR001722">
    <property type="entry name" value="Glyco_hydro_7"/>
</dbReference>
<dbReference type="OrthoDB" id="412382at2759"/>
<dbReference type="GO" id="GO:0030248">
    <property type="term" value="F:cellulose binding"/>
    <property type="evidence" value="ECO:0007669"/>
    <property type="project" value="InterPro"/>
</dbReference>
<dbReference type="InterPro" id="IPR035971">
    <property type="entry name" value="CBD_sf"/>
</dbReference>
<dbReference type="AlphaFoldDB" id="A0A0C3LYE0"/>
<keyword evidence="5" id="KW-0378">Hydrolase</keyword>
<evidence type="ECO:0000256" key="6">
    <source>
        <dbReference type="ARBA" id="ARBA00023001"/>
    </source>
</evidence>
<proteinExistence type="inferred from homology"/>
<evidence type="ECO:0000256" key="4">
    <source>
        <dbReference type="ARBA" id="ARBA00022729"/>
    </source>
</evidence>
<dbReference type="SUPFAM" id="SSF57180">
    <property type="entry name" value="Cellulose-binding domain"/>
    <property type="match status" value="1"/>
</dbReference>
<dbReference type="Gene3D" id="2.70.100.10">
    <property type="entry name" value="Glycoside hydrolase, family 7, domain"/>
    <property type="match status" value="1"/>
</dbReference>
<protein>
    <recommendedName>
        <fullName evidence="3">cellulose 1,4-beta-cellobiosidase (non-reducing end)</fullName>
        <ecNumber evidence="3">3.2.1.91</ecNumber>
    </recommendedName>
</protein>
<dbReference type="Proteomes" id="UP000054248">
    <property type="component" value="Unassembled WGS sequence"/>
</dbReference>
<evidence type="ECO:0000256" key="8">
    <source>
        <dbReference type="ARBA" id="ARBA00023180"/>
    </source>
</evidence>
<name>A0A0C3LYE0_9AGAM</name>
<keyword evidence="4" id="KW-0732">Signal</keyword>
<gene>
    <name evidence="14" type="ORF">M407DRAFT_24303</name>
</gene>
<dbReference type="InterPro" id="IPR037019">
    <property type="entry name" value="Glyco_hydro_7_sf"/>
</dbReference>
<keyword evidence="10" id="KW-0326">Glycosidase</keyword>
<reference evidence="15" key="2">
    <citation type="submission" date="2015-01" db="EMBL/GenBank/DDBJ databases">
        <title>Evolutionary Origins and Diversification of the Mycorrhizal Mutualists.</title>
        <authorList>
            <consortium name="DOE Joint Genome Institute"/>
            <consortium name="Mycorrhizal Genomics Consortium"/>
            <person name="Kohler A."/>
            <person name="Kuo A."/>
            <person name="Nagy L.G."/>
            <person name="Floudas D."/>
            <person name="Copeland A."/>
            <person name="Barry K.W."/>
            <person name="Cichocki N."/>
            <person name="Veneault-Fourrey C."/>
            <person name="LaButti K."/>
            <person name="Lindquist E.A."/>
            <person name="Lipzen A."/>
            <person name="Lundell T."/>
            <person name="Morin E."/>
            <person name="Murat C."/>
            <person name="Riley R."/>
            <person name="Ohm R."/>
            <person name="Sun H."/>
            <person name="Tunlid A."/>
            <person name="Henrissat B."/>
            <person name="Grigoriev I.V."/>
            <person name="Hibbett D.S."/>
            <person name="Martin F."/>
        </authorList>
    </citation>
    <scope>NUCLEOTIDE SEQUENCE [LARGE SCALE GENOMIC DNA]</scope>
    <source>
        <strain evidence="15">MUT 4182</strain>
    </source>
</reference>
<reference evidence="14 15" key="1">
    <citation type="submission" date="2014-04" db="EMBL/GenBank/DDBJ databases">
        <authorList>
            <consortium name="DOE Joint Genome Institute"/>
            <person name="Kuo A."/>
            <person name="Girlanda M."/>
            <person name="Perotto S."/>
            <person name="Kohler A."/>
            <person name="Nagy L.G."/>
            <person name="Floudas D."/>
            <person name="Copeland A."/>
            <person name="Barry K.W."/>
            <person name="Cichocki N."/>
            <person name="Veneault-Fourrey C."/>
            <person name="LaButti K."/>
            <person name="Lindquist E.A."/>
            <person name="Lipzen A."/>
            <person name="Lundell T."/>
            <person name="Morin E."/>
            <person name="Murat C."/>
            <person name="Sun H."/>
            <person name="Tunlid A."/>
            <person name="Henrissat B."/>
            <person name="Grigoriev I.V."/>
            <person name="Hibbett D.S."/>
            <person name="Martin F."/>
            <person name="Nordberg H.P."/>
            <person name="Cantor M.N."/>
            <person name="Hua S.X."/>
        </authorList>
    </citation>
    <scope>NUCLEOTIDE SEQUENCE [LARGE SCALE GENOMIC DNA]</scope>
    <source>
        <strain evidence="14 15">MUT 4182</strain>
    </source>
</reference>
<dbReference type="EMBL" id="KN823024">
    <property type="protein sequence ID" value="KIO26457.1"/>
    <property type="molecule type" value="Genomic_DNA"/>
</dbReference>